<dbReference type="Pfam" id="PF00453">
    <property type="entry name" value="Ribosomal_L20"/>
    <property type="match status" value="1"/>
</dbReference>
<evidence type="ECO:0000256" key="6">
    <source>
        <dbReference type="RuleBase" id="RU000560"/>
    </source>
</evidence>
<dbReference type="GO" id="GO:0006412">
    <property type="term" value="P:translation"/>
    <property type="evidence" value="ECO:0007669"/>
    <property type="project" value="InterPro"/>
</dbReference>
<dbReference type="HAMAP" id="MF_00382">
    <property type="entry name" value="Ribosomal_bL20"/>
    <property type="match status" value="1"/>
</dbReference>
<dbReference type="CDD" id="cd07026">
    <property type="entry name" value="Ribosomal_L20"/>
    <property type="match status" value="1"/>
</dbReference>
<accession>A0A1G2QNY4</accession>
<evidence type="ECO:0000256" key="1">
    <source>
        <dbReference type="ARBA" id="ARBA00007698"/>
    </source>
</evidence>
<reference evidence="7 8" key="1">
    <citation type="journal article" date="2016" name="Nat. Commun.">
        <title>Thousands of microbial genomes shed light on interconnected biogeochemical processes in an aquifer system.</title>
        <authorList>
            <person name="Anantharaman K."/>
            <person name="Brown C.T."/>
            <person name="Hug L.A."/>
            <person name="Sharon I."/>
            <person name="Castelle C.J."/>
            <person name="Probst A.J."/>
            <person name="Thomas B.C."/>
            <person name="Singh A."/>
            <person name="Wilkins M.J."/>
            <person name="Karaoz U."/>
            <person name="Brodie E.L."/>
            <person name="Williams K.H."/>
            <person name="Hubbard S.S."/>
            <person name="Banfield J.F."/>
        </authorList>
    </citation>
    <scope>NUCLEOTIDE SEQUENCE [LARGE SCALE GENOMIC DNA]</scope>
</reference>
<keyword evidence="5 6" id="KW-0694">RNA-binding</keyword>
<gene>
    <name evidence="5" type="primary">rplT</name>
    <name evidence="7" type="ORF">A2117_00750</name>
</gene>
<dbReference type="GO" id="GO:0000027">
    <property type="term" value="P:ribosomal large subunit assembly"/>
    <property type="evidence" value="ECO:0007669"/>
    <property type="project" value="UniProtKB-UniRule"/>
</dbReference>
<dbReference type="GO" id="GO:1990904">
    <property type="term" value="C:ribonucleoprotein complex"/>
    <property type="evidence" value="ECO:0007669"/>
    <property type="project" value="UniProtKB-KW"/>
</dbReference>
<dbReference type="GO" id="GO:0003735">
    <property type="term" value="F:structural constituent of ribosome"/>
    <property type="evidence" value="ECO:0007669"/>
    <property type="project" value="InterPro"/>
</dbReference>
<dbReference type="STRING" id="1802443.A2117_00750"/>
<sequence>MVRVKGGKTSQKRRKNILKQTKGFRWGRKSKLRQAKEALFHAGRYAFRDRRVKKREFRRLWQIQIGAATKSLGLSYSRFMHGLKEKNIEIDRKVLAKLAQKYPEIFQQIVEEAKTK</sequence>
<dbReference type="Proteomes" id="UP000179245">
    <property type="component" value="Unassembled WGS sequence"/>
</dbReference>
<keyword evidence="3 5" id="KW-0687">Ribonucleoprotein</keyword>
<dbReference type="FunFam" id="1.10.1900.20:FF:000001">
    <property type="entry name" value="50S ribosomal protein L20"/>
    <property type="match status" value="1"/>
</dbReference>
<dbReference type="AlphaFoldDB" id="A0A1G2QNY4"/>
<dbReference type="GO" id="GO:0005840">
    <property type="term" value="C:ribosome"/>
    <property type="evidence" value="ECO:0007669"/>
    <property type="project" value="UniProtKB-KW"/>
</dbReference>
<keyword evidence="2 5" id="KW-0689">Ribosomal protein</keyword>
<keyword evidence="5 6" id="KW-0699">rRNA-binding</keyword>
<evidence type="ECO:0000256" key="2">
    <source>
        <dbReference type="ARBA" id="ARBA00022980"/>
    </source>
</evidence>
<evidence type="ECO:0000256" key="3">
    <source>
        <dbReference type="ARBA" id="ARBA00023274"/>
    </source>
</evidence>
<dbReference type="PRINTS" id="PR00062">
    <property type="entry name" value="RIBOSOMALL20"/>
</dbReference>
<evidence type="ECO:0000256" key="5">
    <source>
        <dbReference type="HAMAP-Rule" id="MF_00382"/>
    </source>
</evidence>
<comment type="function">
    <text evidence="5 6">Binds directly to 23S ribosomal RNA and is necessary for the in vitro assembly process of the 50S ribosomal subunit. It is not involved in the protein synthesizing functions of that subunit.</text>
</comment>
<dbReference type="Gene3D" id="1.10.1900.20">
    <property type="entry name" value="Ribosomal protein L20"/>
    <property type="match status" value="1"/>
</dbReference>
<dbReference type="NCBIfam" id="TIGR01032">
    <property type="entry name" value="rplT_bact"/>
    <property type="match status" value="1"/>
</dbReference>
<dbReference type="SUPFAM" id="SSF74731">
    <property type="entry name" value="Ribosomal protein L20"/>
    <property type="match status" value="1"/>
</dbReference>
<dbReference type="Gene3D" id="6.10.160.10">
    <property type="match status" value="1"/>
</dbReference>
<dbReference type="InterPro" id="IPR005813">
    <property type="entry name" value="Ribosomal_bL20"/>
</dbReference>
<evidence type="ECO:0000256" key="4">
    <source>
        <dbReference type="ARBA" id="ARBA00035172"/>
    </source>
</evidence>
<dbReference type="GO" id="GO:0019843">
    <property type="term" value="F:rRNA binding"/>
    <property type="evidence" value="ECO:0007669"/>
    <property type="project" value="UniProtKB-UniRule"/>
</dbReference>
<evidence type="ECO:0000313" key="7">
    <source>
        <dbReference type="EMBL" id="OHA61712.1"/>
    </source>
</evidence>
<dbReference type="EMBL" id="MHTO01000028">
    <property type="protein sequence ID" value="OHA61712.1"/>
    <property type="molecule type" value="Genomic_DNA"/>
</dbReference>
<dbReference type="InterPro" id="IPR035566">
    <property type="entry name" value="Ribosomal_protein_bL20_C"/>
</dbReference>
<protein>
    <recommendedName>
        <fullName evidence="4 5">Large ribosomal subunit protein bL20</fullName>
    </recommendedName>
</protein>
<name>A0A1G2QNY4_9BACT</name>
<dbReference type="PANTHER" id="PTHR10986">
    <property type="entry name" value="39S RIBOSOMAL PROTEIN L20"/>
    <property type="match status" value="1"/>
</dbReference>
<evidence type="ECO:0000313" key="8">
    <source>
        <dbReference type="Proteomes" id="UP000179245"/>
    </source>
</evidence>
<comment type="caution">
    <text evidence="7">The sequence shown here is derived from an EMBL/GenBank/DDBJ whole genome shotgun (WGS) entry which is preliminary data.</text>
</comment>
<comment type="similarity">
    <text evidence="1 5 6">Belongs to the bacterial ribosomal protein bL20 family.</text>
</comment>
<proteinExistence type="inferred from homology"/>
<organism evidence="7 8">
    <name type="scientific">Candidatus Wildermuthbacteria bacterium GWA2_46_15</name>
    <dbReference type="NCBI Taxonomy" id="1802443"/>
    <lineage>
        <taxon>Bacteria</taxon>
        <taxon>Candidatus Wildermuthiibacteriota</taxon>
    </lineage>
</organism>